<evidence type="ECO:0000256" key="7">
    <source>
        <dbReference type="ARBA" id="ARBA00034125"/>
    </source>
</evidence>
<comment type="similarity">
    <text evidence="7">Belongs to the ThrE exporter (TC 2.A.79) family.</text>
</comment>
<comment type="subcellular location">
    <subcellularLocation>
        <location evidence="1">Cell membrane</location>
        <topology evidence="1">Multi-pass membrane protein</topology>
    </subcellularLocation>
</comment>
<feature type="transmembrane region" description="Helical" evidence="9">
    <location>
        <begin position="82"/>
        <end position="102"/>
    </location>
</feature>
<evidence type="ECO:0000313" key="12">
    <source>
        <dbReference type="Proteomes" id="UP000237947"/>
    </source>
</evidence>
<feature type="transmembrane region" description="Helical" evidence="9">
    <location>
        <begin position="122"/>
        <end position="145"/>
    </location>
</feature>
<keyword evidence="6 9" id="KW-0472">Membrane</keyword>
<dbReference type="GO" id="GO:0015744">
    <property type="term" value="P:succinate transport"/>
    <property type="evidence" value="ECO:0007669"/>
    <property type="project" value="TreeGrafter"/>
</dbReference>
<feature type="domain" description="Threonine/Serine exporter ThrE" evidence="10">
    <location>
        <begin position="12"/>
        <end position="137"/>
    </location>
</feature>
<dbReference type="InterPro" id="IPR050539">
    <property type="entry name" value="ThrE_Dicarb/AminoAcid_Exp"/>
</dbReference>
<dbReference type="KEGG" id="fsa:C5Q98_00425"/>
<dbReference type="PANTHER" id="PTHR34390:SF1">
    <property type="entry name" value="SUCCINATE TRANSPORTER SUBUNIT YJJB-RELATED"/>
    <property type="match status" value="1"/>
</dbReference>
<evidence type="ECO:0000256" key="1">
    <source>
        <dbReference type="ARBA" id="ARBA00004651"/>
    </source>
</evidence>
<keyword evidence="4 9" id="KW-0812">Transmembrane</keyword>
<dbReference type="RefSeq" id="WP_106011773.1">
    <property type="nucleotide sequence ID" value="NZ_CP027226.1"/>
</dbReference>
<evidence type="ECO:0000256" key="4">
    <source>
        <dbReference type="ARBA" id="ARBA00022692"/>
    </source>
</evidence>
<reference evidence="12" key="1">
    <citation type="submission" date="2018-02" db="EMBL/GenBank/DDBJ databases">
        <authorList>
            <person name="Holder M.E."/>
            <person name="Ajami N.J."/>
            <person name="Petrosino J.F."/>
        </authorList>
    </citation>
    <scope>NUCLEOTIDE SEQUENCE [LARGE SCALE GENOMIC DNA]</scope>
    <source>
        <strain evidence="12">CCUG 47711</strain>
    </source>
</reference>
<feature type="compositionally biased region" description="Acidic residues" evidence="8">
    <location>
        <begin position="185"/>
        <end position="200"/>
    </location>
</feature>
<evidence type="ECO:0000313" key="11">
    <source>
        <dbReference type="EMBL" id="AVM41785.1"/>
    </source>
</evidence>
<feature type="transmembrane region" description="Helical" evidence="9">
    <location>
        <begin position="6"/>
        <end position="22"/>
    </location>
</feature>
<feature type="transmembrane region" description="Helical" evidence="9">
    <location>
        <begin position="31"/>
        <end position="50"/>
    </location>
</feature>
<proteinExistence type="inferred from homology"/>
<evidence type="ECO:0000256" key="3">
    <source>
        <dbReference type="ARBA" id="ARBA00022519"/>
    </source>
</evidence>
<dbReference type="AlphaFoldDB" id="A0A2S0KL74"/>
<sequence>MEALISGLVVILAVALSTYGYSKMYVLPKRLLPVSMLAAIAGWVINSLMIEYYGSSFAAAFVAAFSIAMIGEICARKVKAPAIIIIVIGILPLVPGSLVYRTVEKIIAEDISAAISIGLETIGIALSMALGILVNSTFVQLYYLTKRRLKKYQERKAMNESDNASGSSDSSESSEEFKGLKDADEISDPVVIDEDTDENN</sequence>
<dbReference type="InterPro" id="IPR024528">
    <property type="entry name" value="ThrE_2"/>
</dbReference>
<feature type="compositionally biased region" description="Low complexity" evidence="8">
    <location>
        <begin position="160"/>
        <end position="171"/>
    </location>
</feature>
<dbReference type="EMBL" id="CP027226">
    <property type="protein sequence ID" value="AVM41785.1"/>
    <property type="molecule type" value="Genomic_DNA"/>
</dbReference>
<accession>A0A2S0KL74</accession>
<evidence type="ECO:0000256" key="2">
    <source>
        <dbReference type="ARBA" id="ARBA00022475"/>
    </source>
</evidence>
<evidence type="ECO:0000256" key="9">
    <source>
        <dbReference type="SAM" id="Phobius"/>
    </source>
</evidence>
<evidence type="ECO:0000256" key="8">
    <source>
        <dbReference type="SAM" id="MobiDB-lite"/>
    </source>
</evidence>
<dbReference type="Proteomes" id="UP000237947">
    <property type="component" value="Chromosome"/>
</dbReference>
<feature type="compositionally biased region" description="Basic and acidic residues" evidence="8">
    <location>
        <begin position="175"/>
        <end position="184"/>
    </location>
</feature>
<evidence type="ECO:0000256" key="5">
    <source>
        <dbReference type="ARBA" id="ARBA00022989"/>
    </source>
</evidence>
<feature type="transmembrane region" description="Helical" evidence="9">
    <location>
        <begin position="56"/>
        <end position="75"/>
    </location>
</feature>
<feature type="region of interest" description="Disordered" evidence="8">
    <location>
        <begin position="155"/>
        <end position="200"/>
    </location>
</feature>
<dbReference type="Pfam" id="PF12821">
    <property type="entry name" value="ThrE_2"/>
    <property type="match status" value="1"/>
</dbReference>
<keyword evidence="3" id="KW-0997">Cell inner membrane</keyword>
<keyword evidence="5 9" id="KW-1133">Transmembrane helix</keyword>
<dbReference type="GO" id="GO:0005886">
    <property type="term" value="C:plasma membrane"/>
    <property type="evidence" value="ECO:0007669"/>
    <property type="project" value="UniProtKB-SubCell"/>
</dbReference>
<keyword evidence="12" id="KW-1185">Reference proteome</keyword>
<protein>
    <recommendedName>
        <fullName evidence="10">Threonine/Serine exporter ThrE domain-containing protein</fullName>
    </recommendedName>
</protein>
<evidence type="ECO:0000256" key="6">
    <source>
        <dbReference type="ARBA" id="ARBA00023136"/>
    </source>
</evidence>
<keyword evidence="2" id="KW-1003">Cell membrane</keyword>
<gene>
    <name evidence="11" type="ORF">C5Q98_00425</name>
</gene>
<dbReference type="PANTHER" id="PTHR34390">
    <property type="entry name" value="UPF0442 PROTEIN YJJB-RELATED"/>
    <property type="match status" value="1"/>
</dbReference>
<name>A0A2S0KL74_9FIRM</name>
<evidence type="ECO:0000259" key="10">
    <source>
        <dbReference type="Pfam" id="PF12821"/>
    </source>
</evidence>
<organism evidence="11 12">
    <name type="scientific">Fastidiosipila sanguinis</name>
    <dbReference type="NCBI Taxonomy" id="236753"/>
    <lineage>
        <taxon>Bacteria</taxon>
        <taxon>Bacillati</taxon>
        <taxon>Bacillota</taxon>
        <taxon>Clostridia</taxon>
        <taxon>Eubacteriales</taxon>
        <taxon>Oscillospiraceae</taxon>
        <taxon>Fastidiosipila</taxon>
    </lineage>
</organism>